<reference evidence="1 2" key="1">
    <citation type="journal article" date="2021" name="Front. Genet.">
        <title>Chromosome-Level Genome Assembly Reveals Significant Gene Expansion in the Toll and IMD Signaling Pathways of Dendrolimus kikuchii.</title>
        <authorList>
            <person name="Zhou J."/>
            <person name="Wu P."/>
            <person name="Xiong Z."/>
            <person name="Liu N."/>
            <person name="Zhao N."/>
            <person name="Ji M."/>
            <person name="Qiu Y."/>
            <person name="Yang B."/>
        </authorList>
    </citation>
    <scope>NUCLEOTIDE SEQUENCE [LARGE SCALE GENOMIC DNA]</scope>
    <source>
        <strain evidence="1">Ann1</strain>
    </source>
</reference>
<evidence type="ECO:0000313" key="2">
    <source>
        <dbReference type="Proteomes" id="UP000824533"/>
    </source>
</evidence>
<sequence>MVEPQTQHFCLRWNNYQRSITSAFENLRDDEDFVDVTLACDGKSLKAHRVVLSACSPYFRELLKSTPCKHPVIVLQDVAFTDLHALVEFIYHGEVNVHQHSLSSFLKTAEVLRVSGLTHNDGAQAPLLPTMRSSTSPSPHTPPHPAHAPHMPHTPSYKEKLEEALLQPSPSVSHVSHIMRRIPLPSRRMSSSTDNSDIKRPRHDNNNTEQPQIHAADFSTKSHNLVNNTRAHEPGNNGNGISNSSSSPSPRLMDEVKNEPLDMICQSNPDIDRSTDDTPPHSHLRPLGGGPPSRGSSADAEDRTSPPQLPQSPFIPPPDAKLFTPSNTYNFTMEALTQHSSLSGLQSPLAPDGMASTSQAVPPLRMPPPTAGGINEPQECPYCRRTFSCYYSLKRHFQDKHEQSDTLYVCEFCHRRYRTKNSLTTHKSLQHRGSSGMLKRLLKTSALHSALAPSPHHLFDLTSEHGPQLPPGLQ</sequence>
<name>A0ACC1CXG5_9NEOP</name>
<dbReference type="EMBL" id="CM034399">
    <property type="protein sequence ID" value="KAJ0176386.1"/>
    <property type="molecule type" value="Genomic_DNA"/>
</dbReference>
<evidence type="ECO:0000313" key="1">
    <source>
        <dbReference type="EMBL" id="KAJ0176386.1"/>
    </source>
</evidence>
<proteinExistence type="predicted"/>
<accession>A0ACC1CXG5</accession>
<comment type="caution">
    <text evidence="1">The sequence shown here is derived from an EMBL/GenBank/DDBJ whole genome shotgun (WGS) entry which is preliminary data.</text>
</comment>
<dbReference type="Proteomes" id="UP000824533">
    <property type="component" value="Linkage Group LG13"/>
</dbReference>
<keyword evidence="2" id="KW-1185">Reference proteome</keyword>
<organism evidence="1 2">
    <name type="scientific">Dendrolimus kikuchii</name>
    <dbReference type="NCBI Taxonomy" id="765133"/>
    <lineage>
        <taxon>Eukaryota</taxon>
        <taxon>Metazoa</taxon>
        <taxon>Ecdysozoa</taxon>
        <taxon>Arthropoda</taxon>
        <taxon>Hexapoda</taxon>
        <taxon>Insecta</taxon>
        <taxon>Pterygota</taxon>
        <taxon>Neoptera</taxon>
        <taxon>Endopterygota</taxon>
        <taxon>Lepidoptera</taxon>
        <taxon>Glossata</taxon>
        <taxon>Ditrysia</taxon>
        <taxon>Bombycoidea</taxon>
        <taxon>Lasiocampidae</taxon>
        <taxon>Dendrolimus</taxon>
    </lineage>
</organism>
<protein>
    <submittedName>
        <fullName evidence="1">Uncharacterized protein</fullName>
    </submittedName>
</protein>
<gene>
    <name evidence="1" type="ORF">K1T71_007565</name>
</gene>